<dbReference type="AlphaFoldDB" id="A0A813CED1"/>
<proteinExistence type="predicted"/>
<dbReference type="Proteomes" id="UP000601435">
    <property type="component" value="Unassembled WGS sequence"/>
</dbReference>
<dbReference type="InterPro" id="IPR005532">
    <property type="entry name" value="SUMF_dom"/>
</dbReference>
<dbReference type="PANTHER" id="PTHR23150:SF19">
    <property type="entry name" value="FORMYLGLYCINE-GENERATING ENZYME"/>
    <property type="match status" value="1"/>
</dbReference>
<gene>
    <name evidence="3" type="primary">pkn1</name>
    <name evidence="3" type="ORF">SNEC2469_LOCUS34987</name>
</gene>
<dbReference type="EMBL" id="CAJNJA010099086">
    <property type="protein sequence ID" value="CAE7943275.1"/>
    <property type="molecule type" value="Genomic_DNA"/>
</dbReference>
<evidence type="ECO:0000313" key="3">
    <source>
        <dbReference type="EMBL" id="CAE7943275.1"/>
    </source>
</evidence>
<organism evidence="3 4">
    <name type="scientific">Symbiodinium necroappetens</name>
    <dbReference type="NCBI Taxonomy" id="1628268"/>
    <lineage>
        <taxon>Eukaryota</taxon>
        <taxon>Sar</taxon>
        <taxon>Alveolata</taxon>
        <taxon>Dinophyceae</taxon>
        <taxon>Suessiales</taxon>
        <taxon>Symbiodiniaceae</taxon>
        <taxon>Symbiodinium</taxon>
    </lineage>
</organism>
<comment type="caution">
    <text evidence="3">The sequence shown here is derived from an EMBL/GenBank/DDBJ whole genome shotgun (WGS) entry which is preliminary data.</text>
</comment>
<dbReference type="PANTHER" id="PTHR23150">
    <property type="entry name" value="SULFATASE MODIFYING FACTOR 1, 2"/>
    <property type="match status" value="1"/>
</dbReference>
<dbReference type="Pfam" id="PF03781">
    <property type="entry name" value="FGE-sulfatase"/>
    <property type="match status" value="1"/>
</dbReference>
<feature type="domain" description="Sulfatase-modifying factor enzyme-like" evidence="2">
    <location>
        <begin position="547"/>
        <end position="744"/>
    </location>
</feature>
<dbReference type="InterPro" id="IPR051043">
    <property type="entry name" value="Sulfatase_Mod_Factor_Kinase"/>
</dbReference>
<reference evidence="3" key="1">
    <citation type="submission" date="2021-02" db="EMBL/GenBank/DDBJ databases">
        <authorList>
            <person name="Dougan E. K."/>
            <person name="Rhodes N."/>
            <person name="Thang M."/>
            <person name="Chan C."/>
        </authorList>
    </citation>
    <scope>NUCLEOTIDE SEQUENCE</scope>
</reference>
<evidence type="ECO:0000259" key="2">
    <source>
        <dbReference type="Pfam" id="PF03781"/>
    </source>
</evidence>
<dbReference type="OrthoDB" id="659at2759"/>
<dbReference type="Gene3D" id="3.90.1580.10">
    <property type="entry name" value="paralog of FGE (formylglycine-generating enzyme)"/>
    <property type="match status" value="1"/>
</dbReference>
<sequence>MARASLGLLLLFLGRSLGRGCWDSETFATPKQSHSEWLAELKSWREGHSKRYQADAYKDPTLTWTRTSYVQPQIHLYDRFLFDGSWTPERYLDDLEHRYGGIDSVLIWPTYTNIGIDDRNQFDYFRAVPGGLKALTNLTASFHKRKVKVLWAYNPWDQATRDEGRHWDVLATLLKATGGDGFNGDTMTTIPLEFWEAGANRNFTFALEPEGGGVPCDDDFSSAGWTPLGWGYFGQKRADRMTMKYDYEPGVDKMKWLDPRGRHLTHVCDRWSKSRAAAIQLAFFNGDGYESWENIWGLYNQLTDRDAELLRRSATLLRWAGQRNLSHDFDEWVPHAPEATDASKGIFASRFEKAKEALWFLVNKGKEDAEIKVRIPEPYLAEGFEIFDLYHGKKVSPETEGVVELGIEASGISALLATQEPPRALLERMRKLSSTRLAEFSDLWHVLPQKMDPRPSSKIFDSSSPPPEMVLLPRMEFNFSSSGTEFEGGCDPAEDDNEICCRDGCVEHGAPSCQCGLVQLEYFGVDVQFPWEDRPGRNHRKALDLGPVLLDRDLVTNADYLRYLNASGYSPVDNFNFLKHWQTGRPKPGDEQKPVVNIGFEEAERYCRFYGKRLPHSYEWQLAAQGPDGRKYPWGDHWDPSAVPPPGHDPESIRKHEKGTSVFGVHDLIGNVWQYTDSFRDEHTRAVLLRGSSRYNPQVSEAFPSLHQSVNWYFPPARELNKHSKYFLMSESYERAGTLGFRCAGDVANGAPAPYHYRNGEENHKEVQFV</sequence>
<dbReference type="InterPro" id="IPR016187">
    <property type="entry name" value="CTDL_fold"/>
</dbReference>
<name>A0A813CED1_9DINO</name>
<evidence type="ECO:0000256" key="1">
    <source>
        <dbReference type="SAM" id="SignalP"/>
    </source>
</evidence>
<feature type="signal peptide" evidence="1">
    <location>
        <begin position="1"/>
        <end position="18"/>
    </location>
</feature>
<accession>A0A813CED1</accession>
<dbReference type="SUPFAM" id="SSF56436">
    <property type="entry name" value="C-type lectin-like"/>
    <property type="match status" value="1"/>
</dbReference>
<evidence type="ECO:0000313" key="4">
    <source>
        <dbReference type="Proteomes" id="UP000601435"/>
    </source>
</evidence>
<keyword evidence="1" id="KW-0732">Signal</keyword>
<dbReference type="GO" id="GO:0120147">
    <property type="term" value="F:formylglycine-generating oxidase activity"/>
    <property type="evidence" value="ECO:0007669"/>
    <property type="project" value="TreeGrafter"/>
</dbReference>
<keyword evidence="4" id="KW-1185">Reference proteome</keyword>
<dbReference type="InterPro" id="IPR042095">
    <property type="entry name" value="SUMF_sf"/>
</dbReference>
<protein>
    <submittedName>
        <fullName evidence="3">Pkn1 protein</fullName>
    </submittedName>
</protein>
<feature type="chain" id="PRO_5032983451" evidence="1">
    <location>
        <begin position="19"/>
        <end position="770"/>
    </location>
</feature>